<accession>W0AI21</accession>
<evidence type="ECO:0008006" key="10">
    <source>
        <dbReference type="Google" id="ProtNLM"/>
    </source>
</evidence>
<dbReference type="PANTHER" id="PTHR43133:SF63">
    <property type="entry name" value="RNA POLYMERASE SIGMA FACTOR FECI-RELATED"/>
    <property type="match status" value="1"/>
</dbReference>
<dbReference type="InterPro" id="IPR039425">
    <property type="entry name" value="RNA_pol_sigma-70-like"/>
</dbReference>
<dbReference type="InterPro" id="IPR013249">
    <property type="entry name" value="RNA_pol_sigma70_r4_t2"/>
</dbReference>
<proteinExistence type="inferred from homology"/>
<comment type="similarity">
    <text evidence="1">Belongs to the sigma-70 factor family. ECF subfamily.</text>
</comment>
<feature type="domain" description="RNA polymerase sigma factor 70 region 4 type 2" evidence="7">
    <location>
        <begin position="117"/>
        <end position="169"/>
    </location>
</feature>
<dbReference type="NCBIfam" id="TIGR02937">
    <property type="entry name" value="sigma70-ECF"/>
    <property type="match status" value="1"/>
</dbReference>
<dbReference type="CDD" id="cd06171">
    <property type="entry name" value="Sigma70_r4"/>
    <property type="match status" value="1"/>
</dbReference>
<dbReference type="Pfam" id="PF04542">
    <property type="entry name" value="Sigma70_r2"/>
    <property type="match status" value="1"/>
</dbReference>
<protein>
    <recommendedName>
        <fullName evidence="10">RNA polymerase subunit sigma-24</fullName>
    </recommendedName>
</protein>
<dbReference type="GO" id="GO:0003677">
    <property type="term" value="F:DNA binding"/>
    <property type="evidence" value="ECO:0007669"/>
    <property type="project" value="InterPro"/>
</dbReference>
<dbReference type="InterPro" id="IPR014284">
    <property type="entry name" value="RNA_pol_sigma-70_dom"/>
</dbReference>
<organism evidence="8 9">
    <name type="scientific">Sphingomonas sanxanigenens DSM 19645 = NX02</name>
    <dbReference type="NCBI Taxonomy" id="1123269"/>
    <lineage>
        <taxon>Bacteria</taxon>
        <taxon>Pseudomonadati</taxon>
        <taxon>Pseudomonadota</taxon>
        <taxon>Alphaproteobacteria</taxon>
        <taxon>Sphingomonadales</taxon>
        <taxon>Sphingomonadaceae</taxon>
        <taxon>Sphingomonas</taxon>
    </lineage>
</organism>
<dbReference type="GO" id="GO:0016987">
    <property type="term" value="F:sigma factor activity"/>
    <property type="evidence" value="ECO:0007669"/>
    <property type="project" value="UniProtKB-KW"/>
</dbReference>
<dbReference type="Pfam" id="PF08281">
    <property type="entry name" value="Sigma70_r4_2"/>
    <property type="match status" value="1"/>
</dbReference>
<dbReference type="Gene3D" id="1.10.1740.10">
    <property type="match status" value="1"/>
</dbReference>
<evidence type="ECO:0000259" key="6">
    <source>
        <dbReference type="Pfam" id="PF04542"/>
    </source>
</evidence>
<dbReference type="HOGENOM" id="CLU_047691_12_2_5"/>
<evidence type="ECO:0000259" key="7">
    <source>
        <dbReference type="Pfam" id="PF08281"/>
    </source>
</evidence>
<evidence type="ECO:0000256" key="2">
    <source>
        <dbReference type="ARBA" id="ARBA00023015"/>
    </source>
</evidence>
<gene>
    <name evidence="8" type="ORF">NX02_18180</name>
</gene>
<keyword evidence="2" id="KW-0805">Transcription regulation</keyword>
<dbReference type="AlphaFoldDB" id="W0AI21"/>
<dbReference type="GO" id="GO:0006352">
    <property type="term" value="P:DNA-templated transcription initiation"/>
    <property type="evidence" value="ECO:0007669"/>
    <property type="project" value="InterPro"/>
</dbReference>
<sequence>MHLQESPAMANNIAWIRANLLRFEGDVRKWVRRSCPRGTEEDDVIQEAYARIAAAPDLGHVSNPRAYFLTVVRHIAFEQLRRARIAPIMLVEDFGASDIIDESAGPDRIVAGQQELRRIAAIVEAFPEKIREIFQLRRIQGLPQKEIARRLGVPESTVEKRAAKGLAMLLAALRTDDEDAAADDADAPARRPGSGAWR</sequence>
<keyword evidence="4" id="KW-0804">Transcription</keyword>
<dbReference type="PANTHER" id="PTHR43133">
    <property type="entry name" value="RNA POLYMERASE ECF-TYPE SIGMA FACTO"/>
    <property type="match status" value="1"/>
</dbReference>
<evidence type="ECO:0000256" key="3">
    <source>
        <dbReference type="ARBA" id="ARBA00023082"/>
    </source>
</evidence>
<dbReference type="InterPro" id="IPR007627">
    <property type="entry name" value="RNA_pol_sigma70_r2"/>
</dbReference>
<reference evidence="8 9" key="1">
    <citation type="submission" date="2013-07" db="EMBL/GenBank/DDBJ databases">
        <title>Completed genome of Sphingomonas sanxanigenens NX02.</title>
        <authorList>
            <person name="Ma T."/>
            <person name="Huang H."/>
            <person name="Wu M."/>
            <person name="Li X."/>
            <person name="Li G."/>
        </authorList>
    </citation>
    <scope>NUCLEOTIDE SEQUENCE [LARGE SCALE GENOMIC DNA]</scope>
    <source>
        <strain evidence="8 9">NX02</strain>
    </source>
</reference>
<dbReference type="InterPro" id="IPR036388">
    <property type="entry name" value="WH-like_DNA-bd_sf"/>
</dbReference>
<dbReference type="InterPro" id="IPR013324">
    <property type="entry name" value="RNA_pol_sigma_r3/r4-like"/>
</dbReference>
<evidence type="ECO:0000256" key="4">
    <source>
        <dbReference type="ARBA" id="ARBA00023163"/>
    </source>
</evidence>
<feature type="domain" description="RNA polymerase sigma-70 region 2" evidence="6">
    <location>
        <begin position="23"/>
        <end position="84"/>
    </location>
</feature>
<feature type="region of interest" description="Disordered" evidence="5">
    <location>
        <begin position="178"/>
        <end position="198"/>
    </location>
</feature>
<dbReference type="KEGG" id="ssan:NX02_18180"/>
<dbReference type="eggNOG" id="COG1595">
    <property type="taxonomic scope" value="Bacteria"/>
</dbReference>
<dbReference type="PATRIC" id="fig|1123269.5.peg.3557"/>
<evidence type="ECO:0000313" key="9">
    <source>
        <dbReference type="Proteomes" id="UP000018851"/>
    </source>
</evidence>
<dbReference type="SUPFAM" id="SSF88946">
    <property type="entry name" value="Sigma2 domain of RNA polymerase sigma factors"/>
    <property type="match status" value="1"/>
</dbReference>
<dbReference type="InterPro" id="IPR013325">
    <property type="entry name" value="RNA_pol_sigma_r2"/>
</dbReference>
<dbReference type="STRING" id="1123269.NX02_18180"/>
<evidence type="ECO:0000256" key="1">
    <source>
        <dbReference type="ARBA" id="ARBA00010641"/>
    </source>
</evidence>
<dbReference type="Proteomes" id="UP000018851">
    <property type="component" value="Chromosome"/>
</dbReference>
<dbReference type="SUPFAM" id="SSF88659">
    <property type="entry name" value="Sigma3 and sigma4 domains of RNA polymerase sigma factors"/>
    <property type="match status" value="1"/>
</dbReference>
<dbReference type="EMBL" id="CP006644">
    <property type="protein sequence ID" value="AHE55305.1"/>
    <property type="molecule type" value="Genomic_DNA"/>
</dbReference>
<name>W0AI21_9SPHN</name>
<dbReference type="Gene3D" id="1.10.10.10">
    <property type="entry name" value="Winged helix-like DNA-binding domain superfamily/Winged helix DNA-binding domain"/>
    <property type="match status" value="1"/>
</dbReference>
<keyword evidence="3" id="KW-0731">Sigma factor</keyword>
<evidence type="ECO:0000256" key="5">
    <source>
        <dbReference type="SAM" id="MobiDB-lite"/>
    </source>
</evidence>
<keyword evidence="9" id="KW-1185">Reference proteome</keyword>
<evidence type="ECO:0000313" key="8">
    <source>
        <dbReference type="EMBL" id="AHE55305.1"/>
    </source>
</evidence>